<dbReference type="InterPro" id="IPR029063">
    <property type="entry name" value="SAM-dependent_MTases_sf"/>
</dbReference>
<keyword evidence="7" id="KW-1185">Reference proteome</keyword>
<evidence type="ECO:0000259" key="5">
    <source>
        <dbReference type="Pfam" id="PF05175"/>
    </source>
</evidence>
<feature type="domain" description="Methyltransferase small" evidence="5">
    <location>
        <begin position="19"/>
        <end position="116"/>
    </location>
</feature>
<evidence type="ECO:0000256" key="3">
    <source>
        <dbReference type="ARBA" id="ARBA00022679"/>
    </source>
</evidence>
<comment type="caution">
    <text evidence="6">The sequence shown here is derived from an EMBL/GenBank/DDBJ whole genome shotgun (WGS) entry which is preliminary data.</text>
</comment>
<dbReference type="PROSITE" id="PS00092">
    <property type="entry name" value="N6_MTASE"/>
    <property type="match status" value="1"/>
</dbReference>
<name>A0A0J7ADF6_9ACTN</name>
<dbReference type="InterPro" id="IPR007848">
    <property type="entry name" value="Small_mtfrase_dom"/>
</dbReference>
<dbReference type="CDD" id="cd02440">
    <property type="entry name" value="AdoMet_MTases"/>
    <property type="match status" value="1"/>
</dbReference>
<dbReference type="GO" id="GO:0008170">
    <property type="term" value="F:N-methyltransferase activity"/>
    <property type="evidence" value="ECO:0007669"/>
    <property type="project" value="UniProtKB-ARBA"/>
</dbReference>
<reference evidence="6 7" key="1">
    <citation type="submission" date="2015-06" db="EMBL/GenBank/DDBJ databases">
        <title>Recapitulation of the evolution of biosynthetic gene clusters reveals hidden chemical diversity on bacterial genomes.</title>
        <authorList>
            <person name="Cruz-Morales P."/>
            <person name="Martinez-Guerrero C."/>
            <person name="Morales-Escalante M.A."/>
            <person name="Yanez-Guerra L.A."/>
            <person name="Kopp J.F."/>
            <person name="Feldmann J."/>
            <person name="Ramos-Aboites H.E."/>
            <person name="Barona-Gomez F."/>
        </authorList>
    </citation>
    <scope>NUCLEOTIDE SEQUENCE [LARGE SCALE GENOMIC DNA]</scope>
    <source>
        <strain evidence="6 7">ATCC 31245</strain>
    </source>
</reference>
<keyword evidence="3 6" id="KW-0808">Transferase</keyword>
<sequence>MTPTAVSPGALPVGLIALPGVYRPQADTALLAQALAHEDLGPGSEVLEIGTGTGGLALQAAGTGARVTAVDVSWPAVVTARLNALRRRLPLRVVHGDFAARAGGRRYDLVLSNPPYVPAPGERLPSRGPERAWDAGPDGRAVIDRLCAGAPRLLRPGGVLLMVHSGMCGTEETLRRLAGEGLEAQVTARATVAWGPVLRSRRSWLERRGLAAEAEEWEELVVIRARHH</sequence>
<dbReference type="Gene3D" id="3.40.50.150">
    <property type="entry name" value="Vaccinia Virus protein VP39"/>
    <property type="match status" value="1"/>
</dbReference>
<dbReference type="GO" id="GO:0035657">
    <property type="term" value="C:eRF1 methyltransferase complex"/>
    <property type="evidence" value="ECO:0007669"/>
    <property type="project" value="TreeGrafter"/>
</dbReference>
<dbReference type="RefSeq" id="WP_048478931.1">
    <property type="nucleotide sequence ID" value="NZ_JBIRUD010000001.1"/>
</dbReference>
<accession>A0A0J7ADF6</accession>
<dbReference type="AlphaFoldDB" id="A0A0J7ADF6"/>
<dbReference type="STRING" id="66430.ACS04_24600"/>
<evidence type="ECO:0000256" key="1">
    <source>
        <dbReference type="ARBA" id="ARBA00006149"/>
    </source>
</evidence>
<evidence type="ECO:0000313" key="7">
    <source>
        <dbReference type="Proteomes" id="UP000035932"/>
    </source>
</evidence>
<dbReference type="GO" id="GO:0032259">
    <property type="term" value="P:methylation"/>
    <property type="evidence" value="ECO:0007669"/>
    <property type="project" value="UniProtKB-KW"/>
</dbReference>
<proteinExistence type="inferred from homology"/>
<dbReference type="SUPFAM" id="SSF53335">
    <property type="entry name" value="S-adenosyl-L-methionine-dependent methyltransferases"/>
    <property type="match status" value="1"/>
</dbReference>
<comment type="similarity">
    <text evidence="1">Belongs to the eukaryotic/archaeal PrmC-related family.</text>
</comment>
<evidence type="ECO:0000256" key="2">
    <source>
        <dbReference type="ARBA" id="ARBA00022603"/>
    </source>
</evidence>
<protein>
    <submittedName>
        <fullName evidence="6">Methyltransferase</fullName>
    </submittedName>
</protein>
<dbReference type="InterPro" id="IPR052190">
    <property type="entry name" value="Euk-Arch_PrmC-MTase"/>
</dbReference>
<dbReference type="NCBIfam" id="TIGR00537">
    <property type="entry name" value="hemK_rel_arch"/>
    <property type="match status" value="1"/>
</dbReference>
<gene>
    <name evidence="6" type="ORF">ACS04_24600</name>
</gene>
<dbReference type="InterPro" id="IPR002052">
    <property type="entry name" value="DNA_methylase_N6_adenine_CS"/>
</dbReference>
<dbReference type="PANTHER" id="PTHR45875">
    <property type="entry name" value="METHYLTRANSFERASE N6AMT1"/>
    <property type="match status" value="1"/>
</dbReference>
<dbReference type="EMBL" id="LFML01000104">
    <property type="protein sequence ID" value="KMO95261.1"/>
    <property type="molecule type" value="Genomic_DNA"/>
</dbReference>
<dbReference type="GO" id="GO:0008276">
    <property type="term" value="F:protein methyltransferase activity"/>
    <property type="evidence" value="ECO:0007669"/>
    <property type="project" value="TreeGrafter"/>
</dbReference>
<organism evidence="6 7">
    <name type="scientific">Streptomyces roseus</name>
    <dbReference type="NCBI Taxonomy" id="66430"/>
    <lineage>
        <taxon>Bacteria</taxon>
        <taxon>Bacillati</taxon>
        <taxon>Actinomycetota</taxon>
        <taxon>Actinomycetes</taxon>
        <taxon>Kitasatosporales</taxon>
        <taxon>Streptomycetaceae</taxon>
        <taxon>Streptomyces</taxon>
    </lineage>
</organism>
<dbReference type="GO" id="GO:0003676">
    <property type="term" value="F:nucleic acid binding"/>
    <property type="evidence" value="ECO:0007669"/>
    <property type="project" value="InterPro"/>
</dbReference>
<dbReference type="GO" id="GO:0008757">
    <property type="term" value="F:S-adenosylmethionine-dependent methyltransferase activity"/>
    <property type="evidence" value="ECO:0007669"/>
    <property type="project" value="TreeGrafter"/>
</dbReference>
<keyword evidence="2 6" id="KW-0489">Methyltransferase</keyword>
<evidence type="ECO:0000313" key="6">
    <source>
        <dbReference type="EMBL" id="KMO95261.1"/>
    </source>
</evidence>
<dbReference type="Pfam" id="PF05175">
    <property type="entry name" value="MTS"/>
    <property type="match status" value="1"/>
</dbReference>
<evidence type="ECO:0000256" key="4">
    <source>
        <dbReference type="ARBA" id="ARBA00022691"/>
    </source>
</evidence>
<keyword evidence="4" id="KW-0949">S-adenosyl-L-methionine</keyword>
<dbReference type="PANTHER" id="PTHR45875:SF1">
    <property type="entry name" value="METHYLTRANSFERASE N6AMT1"/>
    <property type="match status" value="1"/>
</dbReference>
<dbReference type="Proteomes" id="UP000035932">
    <property type="component" value="Unassembled WGS sequence"/>
</dbReference>
<dbReference type="PATRIC" id="fig|66430.4.peg.410"/>
<dbReference type="InterPro" id="IPR004557">
    <property type="entry name" value="PrmC-related"/>
</dbReference>